<dbReference type="RefSeq" id="WP_157744599.1">
    <property type="nucleotide sequence ID" value="NZ_LT607411.1"/>
</dbReference>
<name>A0A1C4YN94_MICVI</name>
<dbReference type="Proteomes" id="UP000198242">
    <property type="component" value="Chromosome I"/>
</dbReference>
<keyword evidence="2" id="KW-1185">Reference proteome</keyword>
<dbReference type="Pfam" id="PF13489">
    <property type="entry name" value="Methyltransf_23"/>
    <property type="match status" value="1"/>
</dbReference>
<dbReference type="InterPro" id="IPR029063">
    <property type="entry name" value="SAM-dependent_MTases_sf"/>
</dbReference>
<evidence type="ECO:0000313" key="2">
    <source>
        <dbReference type="Proteomes" id="UP000198242"/>
    </source>
</evidence>
<dbReference type="AlphaFoldDB" id="A0A1C4YN94"/>
<proteinExistence type="predicted"/>
<gene>
    <name evidence="1" type="ORF">GA0074695_4490</name>
</gene>
<evidence type="ECO:0000313" key="1">
    <source>
        <dbReference type="EMBL" id="SCF22219.1"/>
    </source>
</evidence>
<protein>
    <submittedName>
        <fullName evidence="1">Methyltransferase domain-containing protein</fullName>
    </submittedName>
</protein>
<keyword evidence="1" id="KW-0808">Transferase</keyword>
<keyword evidence="1" id="KW-0489">Methyltransferase</keyword>
<dbReference type="EMBL" id="LT607411">
    <property type="protein sequence ID" value="SCF22219.1"/>
    <property type="molecule type" value="Genomic_DNA"/>
</dbReference>
<dbReference type="PANTHER" id="PTHR43861">
    <property type="entry name" value="TRANS-ACONITATE 2-METHYLTRANSFERASE-RELATED"/>
    <property type="match status" value="1"/>
</dbReference>
<dbReference type="GO" id="GO:0008168">
    <property type="term" value="F:methyltransferase activity"/>
    <property type="evidence" value="ECO:0007669"/>
    <property type="project" value="UniProtKB-KW"/>
</dbReference>
<dbReference type="OrthoDB" id="189743at2"/>
<dbReference type="Gene3D" id="3.40.50.150">
    <property type="entry name" value="Vaccinia Virus protein VP39"/>
    <property type="match status" value="1"/>
</dbReference>
<reference evidence="2" key="1">
    <citation type="submission" date="2016-06" db="EMBL/GenBank/DDBJ databases">
        <authorList>
            <person name="Varghese N."/>
            <person name="Submissions Spin"/>
        </authorList>
    </citation>
    <scope>NUCLEOTIDE SEQUENCE [LARGE SCALE GENOMIC DNA]</scope>
    <source>
        <strain evidence="2">DSM 43909</strain>
    </source>
</reference>
<dbReference type="GO" id="GO:0032259">
    <property type="term" value="P:methylation"/>
    <property type="evidence" value="ECO:0007669"/>
    <property type="project" value="UniProtKB-KW"/>
</dbReference>
<accession>A0A1C4YN94</accession>
<dbReference type="CDD" id="cd02440">
    <property type="entry name" value="AdoMet_MTases"/>
    <property type="match status" value="1"/>
</dbReference>
<organism evidence="1 2">
    <name type="scientific">Micromonospora viridifaciens</name>
    <dbReference type="NCBI Taxonomy" id="1881"/>
    <lineage>
        <taxon>Bacteria</taxon>
        <taxon>Bacillati</taxon>
        <taxon>Actinomycetota</taxon>
        <taxon>Actinomycetes</taxon>
        <taxon>Micromonosporales</taxon>
        <taxon>Micromonosporaceae</taxon>
        <taxon>Micromonospora</taxon>
    </lineage>
</organism>
<dbReference type="SUPFAM" id="SSF53335">
    <property type="entry name" value="S-adenosyl-L-methionine-dependent methyltransferases"/>
    <property type="match status" value="1"/>
</dbReference>
<dbReference type="PANTHER" id="PTHR43861:SF1">
    <property type="entry name" value="TRANS-ACONITATE 2-METHYLTRANSFERASE"/>
    <property type="match status" value="1"/>
</dbReference>
<sequence length="269" mass="30284">MAPSRRTRPRRVGARDDAQLAAEWDRVAADRDRLIAEGRDLSYRYILLPALLELSSPFLRPGAHIVDAGCGTGKFAAELAAEYPDNEIIGLDPSGTSVEIARTKRPQLANLAFRQETVESFAADVPPRSTDLIIANMLFQNVSSLSRVLEACVRLLASDGALVFAVPHPCFWPRYWKYEKAPWFRYDQEFWIEAPFRTSLAPDAVTTTSHTHRPLERYVDAFRAAGLNLEKLVEPYPDEGIEGEYPIAWEFPRFLVGRCRPTDAPSPRP</sequence>